<protein>
    <recommendedName>
        <fullName evidence="3">Reverse transcriptase zinc-binding domain-containing protein</fullName>
    </recommendedName>
</protein>
<evidence type="ECO:0000313" key="1">
    <source>
        <dbReference type="EnsemblPlants" id="QL02p021095:mrna"/>
    </source>
</evidence>
<reference evidence="2" key="1">
    <citation type="journal article" date="2016" name="G3 (Bethesda)">
        <title>First Draft Assembly and Annotation of the Genome of a California Endemic Oak Quercus lobata Nee (Fagaceae).</title>
        <authorList>
            <person name="Sork V.L."/>
            <person name="Fitz-Gibbon S.T."/>
            <person name="Puiu D."/>
            <person name="Crepeau M."/>
            <person name="Gugger P.F."/>
            <person name="Sherman R."/>
            <person name="Stevens K."/>
            <person name="Langley C.H."/>
            <person name="Pellegrini M."/>
            <person name="Salzberg S.L."/>
        </authorList>
    </citation>
    <scope>NUCLEOTIDE SEQUENCE [LARGE SCALE GENOMIC DNA]</scope>
    <source>
        <strain evidence="2">cv. SW786</strain>
    </source>
</reference>
<accession>A0A7N2QYP5</accession>
<keyword evidence="2" id="KW-1185">Reference proteome</keyword>
<dbReference type="EnsemblPlants" id="QL02p021095:mrna">
    <property type="protein sequence ID" value="QL02p021095:mrna"/>
    <property type="gene ID" value="QL02p021095"/>
</dbReference>
<reference evidence="1" key="2">
    <citation type="submission" date="2021-01" db="UniProtKB">
        <authorList>
            <consortium name="EnsemblPlants"/>
        </authorList>
    </citation>
    <scope>IDENTIFICATION</scope>
</reference>
<proteinExistence type="predicted"/>
<dbReference type="AlphaFoldDB" id="A0A7N2QYP5"/>
<name>A0A7N2QYP5_QUELO</name>
<dbReference type="Proteomes" id="UP000594261">
    <property type="component" value="Chromosome 2"/>
</dbReference>
<dbReference type="Gramene" id="QL02p021095:mrna">
    <property type="protein sequence ID" value="QL02p021095:mrna"/>
    <property type="gene ID" value="QL02p021095"/>
</dbReference>
<dbReference type="InParanoid" id="A0A7N2QYP5"/>
<sequence length="203" mass="22748">MRAKWRVWDGQSIKVFEDKWLPGLSGGKVASVQSGLDGNLKVAALMSSDKACWNEQLSAEKNGIYVKSGYKLLCEEARREDASGSSREGMAELWSRIWKLKVPGKILHFLWKACTDCLPTKGLVRGLQLVIEGMTAYGSFLDLVELCLTKPGAGELFEITAWLIWTHRNKVRLREKTIPLSSIGEAAKKFLQQVKAARDFMEV</sequence>
<organism evidence="1 2">
    <name type="scientific">Quercus lobata</name>
    <name type="common">Valley oak</name>
    <dbReference type="NCBI Taxonomy" id="97700"/>
    <lineage>
        <taxon>Eukaryota</taxon>
        <taxon>Viridiplantae</taxon>
        <taxon>Streptophyta</taxon>
        <taxon>Embryophyta</taxon>
        <taxon>Tracheophyta</taxon>
        <taxon>Spermatophyta</taxon>
        <taxon>Magnoliopsida</taxon>
        <taxon>eudicotyledons</taxon>
        <taxon>Gunneridae</taxon>
        <taxon>Pentapetalae</taxon>
        <taxon>rosids</taxon>
        <taxon>fabids</taxon>
        <taxon>Fagales</taxon>
        <taxon>Fagaceae</taxon>
        <taxon>Quercus</taxon>
    </lineage>
</organism>
<evidence type="ECO:0008006" key="3">
    <source>
        <dbReference type="Google" id="ProtNLM"/>
    </source>
</evidence>
<evidence type="ECO:0000313" key="2">
    <source>
        <dbReference type="Proteomes" id="UP000594261"/>
    </source>
</evidence>